<feature type="compositionally biased region" description="Polar residues" evidence="3">
    <location>
        <begin position="910"/>
        <end position="919"/>
    </location>
</feature>
<feature type="domain" description="GIT Spa2 homology (SHD)" evidence="4">
    <location>
        <begin position="43"/>
        <end position="73"/>
    </location>
</feature>
<dbReference type="GO" id="GO:0043332">
    <property type="term" value="C:mating projection tip"/>
    <property type="evidence" value="ECO:0007669"/>
    <property type="project" value="TreeGrafter"/>
</dbReference>
<feature type="region of interest" description="Disordered" evidence="3">
    <location>
        <begin position="631"/>
        <end position="667"/>
    </location>
</feature>
<dbReference type="GO" id="GO:0000131">
    <property type="term" value="C:incipient cellular bud site"/>
    <property type="evidence" value="ECO:0007669"/>
    <property type="project" value="TreeGrafter"/>
</dbReference>
<evidence type="ECO:0000313" key="6">
    <source>
        <dbReference type="Proteomes" id="UP000510647"/>
    </source>
</evidence>
<dbReference type="GO" id="GO:0005078">
    <property type="term" value="F:MAP-kinase scaffold activity"/>
    <property type="evidence" value="ECO:0007669"/>
    <property type="project" value="TreeGrafter"/>
</dbReference>
<protein>
    <recommendedName>
        <fullName evidence="4">GIT Spa2 homology (SHD) domain-containing protein</fullName>
    </recommendedName>
</protein>
<dbReference type="GO" id="GO:0007124">
    <property type="term" value="P:pseudohyphal growth"/>
    <property type="evidence" value="ECO:0007669"/>
    <property type="project" value="TreeGrafter"/>
</dbReference>
<keyword evidence="1" id="KW-0677">Repeat</keyword>
<evidence type="ECO:0000256" key="3">
    <source>
        <dbReference type="SAM" id="MobiDB-lite"/>
    </source>
</evidence>
<dbReference type="PANTHER" id="PTHR21601:SF0">
    <property type="entry name" value="PROTEIN SPA2-RELATED"/>
    <property type="match status" value="1"/>
</dbReference>
<dbReference type="GO" id="GO:0005826">
    <property type="term" value="C:actomyosin contractile ring"/>
    <property type="evidence" value="ECO:0007669"/>
    <property type="project" value="TreeGrafter"/>
</dbReference>
<evidence type="ECO:0000256" key="1">
    <source>
        <dbReference type="ARBA" id="ARBA00022737"/>
    </source>
</evidence>
<dbReference type="Gene3D" id="1.20.120.330">
    <property type="entry name" value="Nucleotidyltransferases domain 2"/>
    <property type="match status" value="1"/>
</dbReference>
<feature type="region of interest" description="Disordered" evidence="3">
    <location>
        <begin position="173"/>
        <end position="243"/>
    </location>
</feature>
<dbReference type="OrthoDB" id="5588096at2759"/>
<feature type="domain" description="GIT Spa2 homology (SHD)" evidence="4">
    <location>
        <begin position="93"/>
        <end position="123"/>
    </location>
</feature>
<dbReference type="PANTHER" id="PTHR21601">
    <property type="entry name" value="SPA2 PROTEIN"/>
    <property type="match status" value="1"/>
</dbReference>
<dbReference type="AlphaFoldDB" id="A0A7H9HPK0"/>
<evidence type="ECO:0000313" key="5">
    <source>
        <dbReference type="EMBL" id="QLQ79724.1"/>
    </source>
</evidence>
<feature type="compositionally biased region" description="Basic and acidic residues" evidence="3">
    <location>
        <begin position="835"/>
        <end position="853"/>
    </location>
</feature>
<feature type="region of interest" description="Disordered" evidence="3">
    <location>
        <begin position="579"/>
        <end position="613"/>
    </location>
</feature>
<proteinExistence type="predicted"/>
<dbReference type="GO" id="GO:0005935">
    <property type="term" value="C:cellular bud neck"/>
    <property type="evidence" value="ECO:0007669"/>
    <property type="project" value="TreeGrafter"/>
</dbReference>
<dbReference type="Pfam" id="PF08518">
    <property type="entry name" value="GIT_SHD"/>
    <property type="match status" value="2"/>
</dbReference>
<dbReference type="InterPro" id="IPR013724">
    <property type="entry name" value="GIT_SHD"/>
</dbReference>
<keyword evidence="6" id="KW-1185">Reference proteome</keyword>
<feature type="compositionally biased region" description="Basic and acidic residues" evidence="3">
    <location>
        <begin position="775"/>
        <end position="786"/>
    </location>
</feature>
<dbReference type="InterPro" id="IPR039892">
    <property type="entry name" value="Spa2/Sph1"/>
</dbReference>
<name>A0A7H9HPK0_9SACH</name>
<feature type="region of interest" description="Disordered" evidence="3">
    <location>
        <begin position="772"/>
        <end position="993"/>
    </location>
</feature>
<feature type="compositionally biased region" description="Polar residues" evidence="3">
    <location>
        <begin position="214"/>
        <end position="243"/>
    </location>
</feature>
<sequence>MSGSSDASIYHKDIFGYYLALRNFFLVSEIKHDRSNSPRAQKARAKLLKLSASQFYELSTDVYDELQRRLDTDQERAEYLLPKAGFHIKRNQARQKLANLSQTRFNDLVDDILFEIKRRGYDVNPNMAEEINNVRYENEPNAYDRSFMDNTSLSNGNTINTSDGSMIQVPATTTIQSSQVIPKKASIDWSSGEEDDKKLDDEPSAEGEEPFLNKRSTVTNQKNGSDSSIVSHPNPSTPVLKSFTDNYHYSDLHETPAKVRSQDDINSETPAEVAQIRGVTNSKENEASNGASHALQEQTDALREANQRLTAELAQKEATIVKLEEENKKLKSTSTGSRAIGNIASSTNLQEELTCLSSQVSSLSIENEKLKQQISELELKAKRLDMNKAADQTRNMVGFQIKYSLDPQSISKYISEDGSIPFELIKQINEQMSLLSVRIQSEKDDDGKSLFEVLAHLSDAIHQMLILVDVPQFKDEVVLLKASLSHAVTAVRYYAVYHSMLPKITVQAAISELAFAICNLVDSSKIKLDELDDEVAKLDLSKEVGLNVNTAAPHTPIEPVFGSRLSQQNLNKPVNVLTASEDTTDEMSPVKPLKITQKANMSPDTKLKPSSSRKFSGSLLFSAMIETKSPLSSRSSKVYHKQPQVLASGTDEENPKKPVSSDSKAKDGGYFAEKDAQVHQDAPPQTPTKSVNNANVKVVNGTPSLPTPVANVISSAEKRKNERELPIQDVGRKLNEDNVDINEYSAITQSQVDSLNKSFADKLKNFSNSTGIGLRVEKQDEDKHEQGEEDANVQEIMPRSEVVSKEQTTNVQESTEDHQLAQITKKVSHSPLRPPENKRTPSKLTEKFKKTFDDMTDNDTEDDSKSDFNDSSNFSDDGSTYMALRQSLRQSDSNKGGAPTIKKATVYSPRAQQNNQFTDSETRFGSDTDLSDIHSECSPKKPELNAKQTSSEEIFEKRSESKELNSSNEPASDNFNSSNGQHHSSIEPSFNAEPKVNAARENDLDESSDYQFIPLKKENTENKAANPAAIISDQLDAQEEAEDEADFDFDAFDIENPDNTLSELLLYLEHQTVQVISTIQSLLSSIKQPQATKGELRKESDAINQVIKQMVDATSVSMNQSRNASLKEHGSWVVRSLQDCSLRMVTLCELDVERTPTDIKKDADFADKHFKQRLAGIAFDVAKCTKELVKTVEEASLKEEIAFLNSRLIK</sequence>
<dbReference type="EMBL" id="CP059269">
    <property type="protein sequence ID" value="QLQ79724.1"/>
    <property type="molecule type" value="Genomic_DNA"/>
</dbReference>
<organism evidence="5 6">
    <name type="scientific">Torulaspora globosa</name>
    <dbReference type="NCBI Taxonomy" id="48254"/>
    <lineage>
        <taxon>Eukaryota</taxon>
        <taxon>Fungi</taxon>
        <taxon>Dikarya</taxon>
        <taxon>Ascomycota</taxon>
        <taxon>Saccharomycotina</taxon>
        <taxon>Saccharomycetes</taxon>
        <taxon>Saccharomycetales</taxon>
        <taxon>Saccharomycetaceae</taxon>
        <taxon>Torulaspora</taxon>
    </lineage>
</organism>
<feature type="compositionally biased region" description="Polar residues" evidence="3">
    <location>
        <begin position="964"/>
        <end position="988"/>
    </location>
</feature>
<evidence type="ECO:0000256" key="2">
    <source>
        <dbReference type="SAM" id="Coils"/>
    </source>
</evidence>
<feature type="compositionally biased region" description="Basic and acidic residues" evidence="3">
    <location>
        <begin position="920"/>
        <end position="944"/>
    </location>
</feature>
<feature type="compositionally biased region" description="Polar residues" evidence="3">
    <location>
        <begin position="597"/>
        <end position="613"/>
    </location>
</feature>
<reference evidence="5 6" key="1">
    <citation type="submission" date="2020-06" db="EMBL/GenBank/DDBJ databases">
        <title>The yeast mating-type switching endonuclease HO is a domesticated member of an unorthodox homing genetic element family.</title>
        <authorList>
            <person name="Coughlan A.Y."/>
            <person name="Lombardi L."/>
            <person name="Braun-Galleani S."/>
            <person name="Martos A.R."/>
            <person name="Galeote V."/>
            <person name="Bigey F."/>
            <person name="Dequin S."/>
            <person name="Byrne K.P."/>
            <person name="Wolfe K.H."/>
        </authorList>
    </citation>
    <scope>NUCLEOTIDE SEQUENCE [LARGE SCALE GENOMIC DNA]</scope>
    <source>
        <strain evidence="5 6">CBS2947</strain>
    </source>
</reference>
<feature type="compositionally biased region" description="Low complexity" evidence="3">
    <location>
        <begin position="869"/>
        <end position="879"/>
    </location>
</feature>
<dbReference type="Pfam" id="PF12205">
    <property type="entry name" value="GIT1_C"/>
    <property type="match status" value="1"/>
</dbReference>
<dbReference type="GO" id="GO:0007121">
    <property type="term" value="P:bipolar cellular bud site selection"/>
    <property type="evidence" value="ECO:0007669"/>
    <property type="project" value="TreeGrafter"/>
</dbReference>
<feature type="compositionally biased region" description="Basic and acidic residues" evidence="3">
    <location>
        <begin position="954"/>
        <end position="963"/>
    </location>
</feature>
<evidence type="ECO:0000259" key="4">
    <source>
        <dbReference type="SMART" id="SM00555"/>
    </source>
</evidence>
<dbReference type="Proteomes" id="UP000510647">
    <property type="component" value="Chromosome 3"/>
</dbReference>
<feature type="coiled-coil region" evidence="2">
    <location>
        <begin position="292"/>
        <end position="387"/>
    </location>
</feature>
<dbReference type="GO" id="GO:0036267">
    <property type="term" value="P:invasive filamentous growth"/>
    <property type="evidence" value="ECO:0007669"/>
    <property type="project" value="TreeGrafter"/>
</dbReference>
<gene>
    <name evidence="5" type="ORF">HG537_0C03720</name>
</gene>
<dbReference type="InterPro" id="IPR022018">
    <property type="entry name" value="GIT1_C"/>
</dbReference>
<keyword evidence="2" id="KW-0175">Coiled coil</keyword>
<dbReference type="GO" id="GO:0005934">
    <property type="term" value="C:cellular bud tip"/>
    <property type="evidence" value="ECO:0007669"/>
    <property type="project" value="TreeGrafter"/>
</dbReference>
<dbReference type="GO" id="GO:1902716">
    <property type="term" value="C:cell cortex of growing cell tip"/>
    <property type="evidence" value="ECO:0007669"/>
    <property type="project" value="TreeGrafter"/>
</dbReference>
<accession>A0A7H9HPK0</accession>
<dbReference type="SMART" id="SM00555">
    <property type="entry name" value="GIT"/>
    <property type="match status" value="2"/>
</dbReference>